<proteinExistence type="predicted"/>
<evidence type="ECO:0000313" key="2">
    <source>
        <dbReference type="Proteomes" id="UP001162891"/>
    </source>
</evidence>
<dbReference type="EMBL" id="AP025591">
    <property type="protein sequence ID" value="BDG04212.1"/>
    <property type="molecule type" value="Genomic_DNA"/>
</dbReference>
<accession>A0ABN6MTB7</accession>
<reference evidence="2" key="1">
    <citation type="journal article" date="2022" name="Int. J. Syst. Evol. Microbiol.">
        <title>Anaeromyxobacter oryzae sp. nov., Anaeromyxobacter diazotrophicus sp. nov. and Anaeromyxobacter paludicola sp. nov., isolated from paddy soils.</title>
        <authorList>
            <person name="Itoh H."/>
            <person name="Xu Z."/>
            <person name="Mise K."/>
            <person name="Masuda Y."/>
            <person name="Ushijima N."/>
            <person name="Hayakawa C."/>
            <person name="Shiratori Y."/>
            <person name="Senoo K."/>
        </authorList>
    </citation>
    <scope>NUCLEOTIDE SEQUENCE [LARGE SCALE GENOMIC DNA]</scope>
    <source>
        <strain evidence="2">Red232</strain>
    </source>
</reference>
<sequence>MRFGKNGVKTSSWRCQRSVILSPLKLASTEPDQASEFMVTVAHDLFGWYALPDIVVEQLEADAEAMGLDRRKYITRVLMRRYHEVLEKGPGFEKAASAAGGKRGK</sequence>
<evidence type="ECO:0000313" key="1">
    <source>
        <dbReference type="EMBL" id="BDG04212.1"/>
    </source>
</evidence>
<name>A0ABN6MTB7_9BACT</name>
<organism evidence="1 2">
    <name type="scientific">Anaeromyxobacter oryzae</name>
    <dbReference type="NCBI Taxonomy" id="2918170"/>
    <lineage>
        <taxon>Bacteria</taxon>
        <taxon>Pseudomonadati</taxon>
        <taxon>Myxococcota</taxon>
        <taxon>Myxococcia</taxon>
        <taxon>Myxococcales</taxon>
        <taxon>Cystobacterineae</taxon>
        <taxon>Anaeromyxobacteraceae</taxon>
        <taxon>Anaeromyxobacter</taxon>
    </lineage>
</organism>
<keyword evidence="2" id="KW-1185">Reference proteome</keyword>
<protein>
    <submittedName>
        <fullName evidence="1">Uncharacterized protein</fullName>
    </submittedName>
</protein>
<dbReference type="Proteomes" id="UP001162891">
    <property type="component" value="Chromosome"/>
</dbReference>
<gene>
    <name evidence="1" type="ORF">AMOR_32080</name>
</gene>